<dbReference type="CDD" id="cd01434">
    <property type="entry name" value="EFG_mtEFG1_IV"/>
    <property type="match status" value="1"/>
</dbReference>
<evidence type="ECO:0000256" key="3">
    <source>
        <dbReference type="ARBA" id="ARBA00022741"/>
    </source>
</evidence>
<organism evidence="10 11">
    <name type="scientific">Syntrophotalea acetylenivorans</name>
    <dbReference type="NCBI Taxonomy" id="1842532"/>
    <lineage>
        <taxon>Bacteria</taxon>
        <taxon>Pseudomonadati</taxon>
        <taxon>Thermodesulfobacteriota</taxon>
        <taxon>Desulfuromonadia</taxon>
        <taxon>Desulfuromonadales</taxon>
        <taxon>Syntrophotaleaceae</taxon>
        <taxon>Syntrophotalea</taxon>
    </lineage>
</organism>
<dbReference type="AlphaFoldDB" id="A0A1L3GL05"/>
<dbReference type="SUPFAM" id="SSF54980">
    <property type="entry name" value="EF-G C-terminal domain-like"/>
    <property type="match status" value="2"/>
</dbReference>
<dbReference type="FunFam" id="3.30.230.10:FF:000003">
    <property type="entry name" value="Elongation factor G"/>
    <property type="match status" value="1"/>
</dbReference>
<dbReference type="SUPFAM" id="SSF50447">
    <property type="entry name" value="Translation proteins"/>
    <property type="match status" value="1"/>
</dbReference>
<evidence type="ECO:0000256" key="6">
    <source>
        <dbReference type="ARBA" id="ARBA00023134"/>
    </source>
</evidence>
<dbReference type="InterPro" id="IPR000795">
    <property type="entry name" value="T_Tr_GTP-bd_dom"/>
</dbReference>
<dbReference type="SMART" id="SM00838">
    <property type="entry name" value="EFG_C"/>
    <property type="match status" value="1"/>
</dbReference>
<dbReference type="Pfam" id="PF03764">
    <property type="entry name" value="EFG_IV"/>
    <property type="match status" value="1"/>
</dbReference>
<dbReference type="FunFam" id="3.40.50.300:FF:001994">
    <property type="entry name" value="Translation elongation factor G"/>
    <property type="match status" value="1"/>
</dbReference>
<dbReference type="CDD" id="cd03713">
    <property type="entry name" value="EFG_mtEFG_C"/>
    <property type="match status" value="1"/>
</dbReference>
<keyword evidence="11" id="KW-1185">Reference proteome</keyword>
<dbReference type="InterPro" id="IPR047872">
    <property type="entry name" value="EFG_IV"/>
</dbReference>
<dbReference type="NCBIfam" id="TIGR00231">
    <property type="entry name" value="small_GTP"/>
    <property type="match status" value="1"/>
</dbReference>
<dbReference type="InterPro" id="IPR041095">
    <property type="entry name" value="EFG_II"/>
</dbReference>
<name>A0A1L3GL05_9BACT</name>
<dbReference type="InterPro" id="IPR014721">
    <property type="entry name" value="Ribsml_uS5_D2-typ_fold_subgr"/>
</dbReference>
<dbReference type="GO" id="GO:0003746">
    <property type="term" value="F:translation elongation factor activity"/>
    <property type="evidence" value="ECO:0007669"/>
    <property type="project" value="UniProtKB-UniRule"/>
</dbReference>
<dbReference type="PANTHER" id="PTHR43261:SF7">
    <property type="entry name" value="ELONGATION FACTOR G-LIKE PROTEIN"/>
    <property type="match status" value="1"/>
</dbReference>
<dbReference type="InterPro" id="IPR009000">
    <property type="entry name" value="Transl_B-barrel_sf"/>
</dbReference>
<dbReference type="InterPro" id="IPR020568">
    <property type="entry name" value="Ribosomal_Su5_D2-typ_SF"/>
</dbReference>
<evidence type="ECO:0000313" key="11">
    <source>
        <dbReference type="Proteomes" id="UP000182517"/>
    </source>
</evidence>
<dbReference type="CDD" id="cd04170">
    <property type="entry name" value="EF-G_bact"/>
    <property type="match status" value="1"/>
</dbReference>
<protein>
    <recommendedName>
        <fullName evidence="2 8">Elongation factor G</fullName>
    </recommendedName>
</protein>
<dbReference type="STRING" id="1842532.A7E78_01080"/>
<dbReference type="InterPro" id="IPR035647">
    <property type="entry name" value="EFG_III/V"/>
</dbReference>
<dbReference type="FunFam" id="3.30.70.870:FF:000016">
    <property type="entry name" value="Translation elongation factor G"/>
    <property type="match status" value="1"/>
</dbReference>
<dbReference type="InterPro" id="IPR004540">
    <property type="entry name" value="Transl_elong_EFG/EF2"/>
</dbReference>
<dbReference type="NCBIfam" id="NF009381">
    <property type="entry name" value="PRK12740.1-5"/>
    <property type="match status" value="1"/>
</dbReference>
<dbReference type="Pfam" id="PF00009">
    <property type="entry name" value="GTP_EFTU"/>
    <property type="match status" value="1"/>
</dbReference>
<evidence type="ECO:0000259" key="9">
    <source>
        <dbReference type="PROSITE" id="PS51722"/>
    </source>
</evidence>
<dbReference type="CDD" id="cd04088">
    <property type="entry name" value="EFG_mtEFG_II"/>
    <property type="match status" value="1"/>
</dbReference>
<dbReference type="InterPro" id="IPR005517">
    <property type="entry name" value="Transl_elong_EFG/EF2_IV"/>
</dbReference>
<dbReference type="InterPro" id="IPR027417">
    <property type="entry name" value="P-loop_NTPase"/>
</dbReference>
<dbReference type="SMART" id="SM00889">
    <property type="entry name" value="EFG_IV"/>
    <property type="match status" value="1"/>
</dbReference>
<dbReference type="InterPro" id="IPR035649">
    <property type="entry name" value="EFG_V"/>
</dbReference>
<dbReference type="PANTHER" id="PTHR43261">
    <property type="entry name" value="TRANSLATION ELONGATION FACTOR G-RELATED"/>
    <property type="match status" value="1"/>
</dbReference>
<dbReference type="Pfam" id="PF00679">
    <property type="entry name" value="EFG_C"/>
    <property type="match status" value="1"/>
</dbReference>
<dbReference type="GO" id="GO:0005525">
    <property type="term" value="F:GTP binding"/>
    <property type="evidence" value="ECO:0007669"/>
    <property type="project" value="UniProtKB-UniRule"/>
</dbReference>
<dbReference type="GO" id="GO:0003924">
    <property type="term" value="F:GTPase activity"/>
    <property type="evidence" value="ECO:0007669"/>
    <property type="project" value="InterPro"/>
</dbReference>
<gene>
    <name evidence="10" type="ORF">A7E78_01080</name>
</gene>
<dbReference type="InterPro" id="IPR000640">
    <property type="entry name" value="EFG_V-like"/>
</dbReference>
<dbReference type="SUPFAM" id="SSF54211">
    <property type="entry name" value="Ribosomal protein S5 domain 2-like"/>
    <property type="match status" value="1"/>
</dbReference>
<dbReference type="Pfam" id="PF14492">
    <property type="entry name" value="EFG_III"/>
    <property type="match status" value="1"/>
</dbReference>
<reference evidence="10 11" key="1">
    <citation type="journal article" date="2017" name="Genome Announc.">
        <title>Complete Genome Sequences of Two Acetylene-Fermenting Pelobacter acetylenicus Strains.</title>
        <authorList>
            <person name="Sutton J.M."/>
            <person name="Baesman S.M."/>
            <person name="Fierst J.L."/>
            <person name="Poret-Peterson A.T."/>
            <person name="Oremland R.S."/>
            <person name="Dunlap D.S."/>
            <person name="Akob D.M."/>
        </authorList>
    </citation>
    <scope>NUCLEOTIDE SEQUENCE [LARGE SCALE GENOMIC DNA]</scope>
    <source>
        <strain evidence="10 11">SFB93</strain>
    </source>
</reference>
<keyword evidence="3" id="KW-0547">Nucleotide-binding</keyword>
<keyword evidence="4 10" id="KW-0251">Elongation factor</keyword>
<evidence type="ECO:0000313" key="10">
    <source>
        <dbReference type="EMBL" id="APG26575.1"/>
    </source>
</evidence>
<keyword evidence="5" id="KW-0648">Protein biosynthesis</keyword>
<dbReference type="Proteomes" id="UP000182517">
    <property type="component" value="Chromosome"/>
</dbReference>
<dbReference type="PROSITE" id="PS51722">
    <property type="entry name" value="G_TR_2"/>
    <property type="match status" value="1"/>
</dbReference>
<evidence type="ECO:0000256" key="2">
    <source>
        <dbReference type="ARBA" id="ARBA00017872"/>
    </source>
</evidence>
<dbReference type="Pfam" id="PF22042">
    <property type="entry name" value="EF-G_D2"/>
    <property type="match status" value="1"/>
</dbReference>
<comment type="similarity">
    <text evidence="1">Belongs to the TRAFAC class translation factor GTPase superfamily. Classic translation factor GTPase family. EF-G/EF-2 subfamily.</text>
</comment>
<evidence type="ECO:0000256" key="1">
    <source>
        <dbReference type="ARBA" id="ARBA00005870"/>
    </source>
</evidence>
<proteinExistence type="inferred from homology"/>
<dbReference type="CDD" id="cd16262">
    <property type="entry name" value="EFG_III"/>
    <property type="match status" value="1"/>
</dbReference>
<dbReference type="FunFam" id="3.30.70.240:FF:000001">
    <property type="entry name" value="Elongation factor G"/>
    <property type="match status" value="1"/>
</dbReference>
<sequence length="692" mass="75590">MGKYDTAKVRNFGVIAHGGAGKTSLVEAVLFNSGATDRLGRVDDGSSCMDFEPEEIKRNITIGAAVAHCEWQGHQLQIVDTPGYANFLHDTRTCLRALDGAVLLVSAISGVKAQTQKIMEWCQEFGVPVIAFVNKMDRERADFDRAISSMADSLETPAVAVTLPIGAEDDFRGVIDLVTMKAHLFKDDGSGDSETGEIPGELLDEAETQRIMLMEAVAETEDDLMEKYLEEETLTEDELLQGLRSGTLAGHFIPVLAGSAVRNAGVRELTDYVNLCLPSPIDRGSQAGTNPKTEELEERLPAEDQPFSALVFKTISDPYTGKLTLFRVYSGSLKSDSNFYNANKDVVERVGQIFMLNGKQQSSVQVATPGDIVAVAKLKETATGDTLCDGAKPICYECPEPMQPVISFALEAASKNDEDKINSALQKLVEEDPTLQVRRDEETKELVLSGMGQVHVEVTAEKMKRKFNVEVLLKAPKVPYRETLRGKAQLQSKYKKQSGGRGQYADVWLEIEPLPRGSGFEFVDKIVGGAVPRQYIPAVEKGIAEASLKGVLAGFPTVDFRVTLYDGSYHSVDSSEMAFKIAGSMGFKKGVEQAKPVLLEPVMQMNITVPDDCVGDVIGDMNSRRGKVLGMEPGAGTQVVAAQVPLSEVLKYAPELRSMTSDRGMFTMEFSHYQEVPAQNMQKLIAELNQEE</sequence>
<evidence type="ECO:0000256" key="8">
    <source>
        <dbReference type="NCBIfam" id="TIGR00484"/>
    </source>
</evidence>
<dbReference type="InterPro" id="IPR053905">
    <property type="entry name" value="EF-G-like_DII"/>
</dbReference>
<dbReference type="SUPFAM" id="SSF52540">
    <property type="entry name" value="P-loop containing nucleoside triphosphate hydrolases"/>
    <property type="match status" value="1"/>
</dbReference>
<dbReference type="PRINTS" id="PR00315">
    <property type="entry name" value="ELONGATNFCT"/>
</dbReference>
<dbReference type="Gene3D" id="3.30.70.240">
    <property type="match status" value="1"/>
</dbReference>
<dbReference type="RefSeq" id="WP_072282536.1">
    <property type="nucleotide sequence ID" value="NZ_CP015519.1"/>
</dbReference>
<feature type="domain" description="Tr-type G" evidence="9">
    <location>
        <begin position="7"/>
        <end position="281"/>
    </location>
</feature>
<dbReference type="NCBIfam" id="NF009379">
    <property type="entry name" value="PRK12740.1-3"/>
    <property type="match status" value="1"/>
</dbReference>
<evidence type="ECO:0000256" key="4">
    <source>
        <dbReference type="ARBA" id="ARBA00022768"/>
    </source>
</evidence>
<dbReference type="NCBIfam" id="TIGR00484">
    <property type="entry name" value="EF-G"/>
    <property type="match status" value="1"/>
</dbReference>
<keyword evidence="6" id="KW-0342">GTP-binding</keyword>
<dbReference type="InterPro" id="IPR005225">
    <property type="entry name" value="Small_GTP-bd"/>
</dbReference>
<dbReference type="EMBL" id="CP015519">
    <property type="protein sequence ID" value="APG26575.1"/>
    <property type="molecule type" value="Genomic_DNA"/>
</dbReference>
<dbReference type="NCBIfam" id="NF009891">
    <property type="entry name" value="PRK13351.1-1"/>
    <property type="match status" value="1"/>
</dbReference>
<evidence type="ECO:0000256" key="5">
    <source>
        <dbReference type="ARBA" id="ARBA00022917"/>
    </source>
</evidence>
<dbReference type="Gene3D" id="2.40.30.10">
    <property type="entry name" value="Translation factors"/>
    <property type="match status" value="1"/>
</dbReference>
<dbReference type="Gene3D" id="3.40.50.300">
    <property type="entry name" value="P-loop containing nucleotide triphosphate hydrolases"/>
    <property type="match status" value="1"/>
</dbReference>
<comment type="function">
    <text evidence="7">Catalyzes the GTP-dependent ribosomal translocation step during translation elongation. During this step, the ribosome changes from the pre-translocational (PRE) to the post-translocational (POST) state as the newly formed A-site-bound peptidyl-tRNA and P-site-bound deacylated tRNA move to the P and E sites, respectively. Catalyzes the coordinated movement of the two tRNA molecules, the mRNA and conformational changes in the ribosome.</text>
</comment>
<dbReference type="GO" id="GO:0032790">
    <property type="term" value="P:ribosome disassembly"/>
    <property type="evidence" value="ECO:0007669"/>
    <property type="project" value="TreeGrafter"/>
</dbReference>
<dbReference type="KEGG" id="pef:A7E78_01080"/>
<dbReference type="Gene3D" id="3.30.230.10">
    <property type="match status" value="1"/>
</dbReference>
<dbReference type="InterPro" id="IPR009022">
    <property type="entry name" value="EFG_III"/>
</dbReference>
<evidence type="ECO:0000256" key="7">
    <source>
        <dbReference type="ARBA" id="ARBA00024731"/>
    </source>
</evidence>
<dbReference type="OrthoDB" id="9801591at2"/>
<accession>A0A1L3GL05</accession>
<dbReference type="Gene3D" id="3.30.70.870">
    <property type="entry name" value="Elongation Factor G (Translational Gtpase), domain 3"/>
    <property type="match status" value="1"/>
</dbReference>